<gene>
    <name evidence="7" type="ORF">FYJ26_04810</name>
</gene>
<protein>
    <submittedName>
        <fullName evidence="7">Alcohol dehydrogenase catalytic domain-containing protein</fullName>
    </submittedName>
</protein>
<dbReference type="InterPro" id="IPR002328">
    <property type="entry name" value="ADH_Zn_CS"/>
</dbReference>
<comment type="similarity">
    <text evidence="4">Belongs to the zinc-containing alcohol dehydrogenase family.</text>
</comment>
<organism evidence="7 8">
    <name type="scientific">Anaerococcus porci</name>
    <dbReference type="NCBI Taxonomy" id="2652269"/>
    <lineage>
        <taxon>Bacteria</taxon>
        <taxon>Bacillati</taxon>
        <taxon>Bacillota</taxon>
        <taxon>Tissierellia</taxon>
        <taxon>Tissierellales</taxon>
        <taxon>Peptoniphilaceae</taxon>
        <taxon>Anaerococcus</taxon>
    </lineage>
</organism>
<dbReference type="GO" id="GO:0016491">
    <property type="term" value="F:oxidoreductase activity"/>
    <property type="evidence" value="ECO:0007669"/>
    <property type="project" value="UniProtKB-KW"/>
</dbReference>
<name>A0A6N7VS96_9FIRM</name>
<feature type="domain" description="Alcohol dehydrogenase-like C-terminal" evidence="5">
    <location>
        <begin position="180"/>
        <end position="308"/>
    </location>
</feature>
<dbReference type="PANTHER" id="PTHR43401:SF2">
    <property type="entry name" value="L-THREONINE 3-DEHYDROGENASE"/>
    <property type="match status" value="1"/>
</dbReference>
<evidence type="ECO:0000256" key="2">
    <source>
        <dbReference type="ARBA" id="ARBA00022833"/>
    </source>
</evidence>
<dbReference type="InterPro" id="IPR036291">
    <property type="entry name" value="NAD(P)-bd_dom_sf"/>
</dbReference>
<dbReference type="Pfam" id="PF08240">
    <property type="entry name" value="ADH_N"/>
    <property type="match status" value="1"/>
</dbReference>
<dbReference type="SUPFAM" id="SSF50129">
    <property type="entry name" value="GroES-like"/>
    <property type="match status" value="1"/>
</dbReference>
<evidence type="ECO:0000313" key="7">
    <source>
        <dbReference type="EMBL" id="MSS77736.1"/>
    </source>
</evidence>
<evidence type="ECO:0000256" key="1">
    <source>
        <dbReference type="ARBA" id="ARBA00022723"/>
    </source>
</evidence>
<dbReference type="InterPro" id="IPR050129">
    <property type="entry name" value="Zn_alcohol_dh"/>
</dbReference>
<accession>A0A6N7VS96</accession>
<evidence type="ECO:0000259" key="6">
    <source>
        <dbReference type="Pfam" id="PF08240"/>
    </source>
</evidence>
<dbReference type="SUPFAM" id="SSF51735">
    <property type="entry name" value="NAD(P)-binding Rossmann-fold domains"/>
    <property type="match status" value="1"/>
</dbReference>
<dbReference type="GO" id="GO:0008270">
    <property type="term" value="F:zinc ion binding"/>
    <property type="evidence" value="ECO:0007669"/>
    <property type="project" value="InterPro"/>
</dbReference>
<dbReference type="InterPro" id="IPR013154">
    <property type="entry name" value="ADH-like_N"/>
</dbReference>
<keyword evidence="3" id="KW-0560">Oxidoreductase</keyword>
<dbReference type="Pfam" id="PF00107">
    <property type="entry name" value="ADH_zinc_N"/>
    <property type="match status" value="1"/>
</dbReference>
<keyword evidence="8" id="KW-1185">Reference proteome</keyword>
<evidence type="ECO:0000259" key="5">
    <source>
        <dbReference type="Pfam" id="PF00107"/>
    </source>
</evidence>
<dbReference type="PROSITE" id="PS00059">
    <property type="entry name" value="ADH_ZINC"/>
    <property type="match status" value="1"/>
</dbReference>
<comment type="cofactor">
    <cofactor evidence="4">
        <name>Zn(2+)</name>
        <dbReference type="ChEBI" id="CHEBI:29105"/>
    </cofactor>
</comment>
<comment type="caution">
    <text evidence="7">The sequence shown here is derived from an EMBL/GenBank/DDBJ whole genome shotgun (WGS) entry which is preliminary data.</text>
</comment>
<feature type="domain" description="Alcohol dehydrogenase-like N-terminal" evidence="6">
    <location>
        <begin position="26"/>
        <end position="140"/>
    </location>
</feature>
<keyword evidence="2 4" id="KW-0862">Zinc</keyword>
<evidence type="ECO:0000256" key="4">
    <source>
        <dbReference type="RuleBase" id="RU361277"/>
    </source>
</evidence>
<dbReference type="Proteomes" id="UP000441925">
    <property type="component" value="Unassembled WGS sequence"/>
</dbReference>
<dbReference type="Gene3D" id="3.40.50.720">
    <property type="entry name" value="NAD(P)-binding Rossmann-like Domain"/>
    <property type="match status" value="1"/>
</dbReference>
<proteinExistence type="inferred from homology"/>
<evidence type="ECO:0000313" key="8">
    <source>
        <dbReference type="Proteomes" id="UP000441925"/>
    </source>
</evidence>
<sequence length="350" mass="38943">MKFNFYALTKKNKIELFSRDMSAIEDDEILVKQMACNICTTDYQQWQGKREHQGYPMAGGHECAGIVVAKGKNVGDSFGIGDHVAIVYDYCGVCESCKKGYITNCENIDQFGKNYSSEFYGIFGFADYFKRKAKSFVKLSKKLDFSEGAFVEPLSSVIAGIDKLTINSESNVIVIGSGTMGILNALYAKSLGANVIILGTNEKKNKVANRLSLDTINPKDCSYKDLIKEKFNKKLADIAIVAAGSSSANQQSLDLTKNYDAQILFYAAGYPKPELKVDSNMIHYRRLNMYGAYGSKLYDFNRAADLLSNNSINVKPLIEAKYKFSDIDDAFKKAATKDSFRVSLILNEEK</sequence>
<dbReference type="RefSeq" id="WP_154540182.1">
    <property type="nucleotide sequence ID" value="NZ_VULQ01000004.1"/>
</dbReference>
<dbReference type="EMBL" id="VULQ01000004">
    <property type="protein sequence ID" value="MSS77736.1"/>
    <property type="molecule type" value="Genomic_DNA"/>
</dbReference>
<reference evidence="7 8" key="1">
    <citation type="submission" date="2019-08" db="EMBL/GenBank/DDBJ databases">
        <title>In-depth cultivation of the pig gut microbiome towards novel bacterial diversity and tailored functional studies.</title>
        <authorList>
            <person name="Wylensek D."/>
            <person name="Hitch T.C.A."/>
            <person name="Clavel T."/>
        </authorList>
    </citation>
    <scope>NUCLEOTIDE SEQUENCE [LARGE SCALE GENOMIC DNA]</scope>
    <source>
        <strain evidence="7 8">WCA-380-WT-2B</strain>
    </source>
</reference>
<dbReference type="AlphaFoldDB" id="A0A6N7VS96"/>
<dbReference type="Gene3D" id="3.90.180.10">
    <property type="entry name" value="Medium-chain alcohol dehydrogenases, catalytic domain"/>
    <property type="match status" value="1"/>
</dbReference>
<dbReference type="InterPro" id="IPR013149">
    <property type="entry name" value="ADH-like_C"/>
</dbReference>
<evidence type="ECO:0000256" key="3">
    <source>
        <dbReference type="ARBA" id="ARBA00023002"/>
    </source>
</evidence>
<dbReference type="PANTHER" id="PTHR43401">
    <property type="entry name" value="L-THREONINE 3-DEHYDROGENASE"/>
    <property type="match status" value="1"/>
</dbReference>
<dbReference type="InterPro" id="IPR011032">
    <property type="entry name" value="GroES-like_sf"/>
</dbReference>
<keyword evidence="1 4" id="KW-0479">Metal-binding</keyword>